<organism evidence="2 3">
    <name type="scientific">Strongyloides venezuelensis</name>
    <name type="common">Threadworm</name>
    <dbReference type="NCBI Taxonomy" id="75913"/>
    <lineage>
        <taxon>Eukaryota</taxon>
        <taxon>Metazoa</taxon>
        <taxon>Ecdysozoa</taxon>
        <taxon>Nematoda</taxon>
        <taxon>Chromadorea</taxon>
        <taxon>Rhabditida</taxon>
        <taxon>Tylenchina</taxon>
        <taxon>Panagrolaimomorpha</taxon>
        <taxon>Strongyloidoidea</taxon>
        <taxon>Strongyloididae</taxon>
        <taxon>Strongyloides</taxon>
    </lineage>
</organism>
<feature type="region of interest" description="Disordered" evidence="1">
    <location>
        <begin position="1"/>
        <end position="20"/>
    </location>
</feature>
<evidence type="ECO:0000313" key="3">
    <source>
        <dbReference type="WBParaSite" id="SVE_0797500.1"/>
    </source>
</evidence>
<keyword evidence="2" id="KW-1185">Reference proteome</keyword>
<name>A0A0K0FGH3_STRVS</name>
<sequence length="128" mass="14977">MSKNKTGEGDDTSDMGTNIPYENTSIAEQITLLNMMMTNMRIMHDLLLDRKKNTPIYNSLNLKNFSTKSFYHWHIRFENHMLSLKITENEKKFIHLKILLSNNCLDAIDDAICYEEAIELLQNNFSDQ</sequence>
<reference evidence="2" key="1">
    <citation type="submission" date="2014-07" db="EMBL/GenBank/DDBJ databases">
        <authorList>
            <person name="Martin A.A"/>
            <person name="De Silva N."/>
        </authorList>
    </citation>
    <scope>NUCLEOTIDE SEQUENCE</scope>
</reference>
<proteinExistence type="predicted"/>
<dbReference type="AlphaFoldDB" id="A0A0K0FGH3"/>
<dbReference type="WBParaSite" id="SVE_0797500.1">
    <property type="protein sequence ID" value="SVE_0797500.1"/>
    <property type="gene ID" value="SVE_0797500"/>
</dbReference>
<protein>
    <submittedName>
        <fullName evidence="3">Uncharacterized protein</fullName>
    </submittedName>
</protein>
<evidence type="ECO:0000256" key="1">
    <source>
        <dbReference type="SAM" id="MobiDB-lite"/>
    </source>
</evidence>
<dbReference type="Proteomes" id="UP000035680">
    <property type="component" value="Unassembled WGS sequence"/>
</dbReference>
<reference evidence="3" key="2">
    <citation type="submission" date="2015-08" db="UniProtKB">
        <authorList>
            <consortium name="WormBaseParasite"/>
        </authorList>
    </citation>
    <scope>IDENTIFICATION</scope>
</reference>
<evidence type="ECO:0000313" key="2">
    <source>
        <dbReference type="Proteomes" id="UP000035680"/>
    </source>
</evidence>
<accession>A0A0K0FGH3</accession>